<reference evidence="3 4" key="1">
    <citation type="submission" date="2020-08" db="EMBL/GenBank/DDBJ databases">
        <title>Genomic Encyclopedia of Type Strains, Phase IV (KMG-IV): sequencing the most valuable type-strain genomes for metagenomic binning, comparative biology and taxonomic classification.</title>
        <authorList>
            <person name="Goeker M."/>
        </authorList>
    </citation>
    <scope>NUCLEOTIDE SEQUENCE [LARGE SCALE GENOMIC DNA]</scope>
    <source>
        <strain evidence="3 4">DSM 102238</strain>
    </source>
</reference>
<accession>A0A7W6H664</accession>
<organism evidence="3 4">
    <name type="scientific">Aureimonas pseudogalii</name>
    <dbReference type="NCBI Taxonomy" id="1744844"/>
    <lineage>
        <taxon>Bacteria</taxon>
        <taxon>Pseudomonadati</taxon>
        <taxon>Pseudomonadota</taxon>
        <taxon>Alphaproteobacteria</taxon>
        <taxon>Hyphomicrobiales</taxon>
        <taxon>Aurantimonadaceae</taxon>
        <taxon>Aureimonas</taxon>
    </lineage>
</organism>
<evidence type="ECO:0000313" key="4">
    <source>
        <dbReference type="Proteomes" id="UP000542776"/>
    </source>
</evidence>
<keyword evidence="1" id="KW-0812">Transmembrane</keyword>
<evidence type="ECO:0000313" key="3">
    <source>
        <dbReference type="EMBL" id="MBB3999305.1"/>
    </source>
</evidence>
<feature type="domain" description="TadE-like" evidence="2">
    <location>
        <begin position="14"/>
        <end position="56"/>
    </location>
</feature>
<sequence>MLSKTSVFARNTAGTAAVEFAILGSTFFMLLLGHFEVGYLLFLQHRLDDATVAASRTIQLGISQRAQDDTVQKFRNNRLCPAMGSSLDCSRVIVDTGILSASNANFDSETWAKTPIGSSSGTTFCIGAAGEYMFLRVSYPQAPVLGAFLPAGMFTLYGGQRVTMLQSFATWRIEPVEARRTGPCE</sequence>
<comment type="caution">
    <text evidence="3">The sequence shown here is derived from an EMBL/GenBank/DDBJ whole genome shotgun (WGS) entry which is preliminary data.</text>
</comment>
<dbReference type="RefSeq" id="WP_183200855.1">
    <property type="nucleotide sequence ID" value="NZ_JACIEK010000009.1"/>
</dbReference>
<evidence type="ECO:0000256" key="1">
    <source>
        <dbReference type="SAM" id="Phobius"/>
    </source>
</evidence>
<proteinExistence type="predicted"/>
<feature type="transmembrane region" description="Helical" evidence="1">
    <location>
        <begin position="20"/>
        <end position="42"/>
    </location>
</feature>
<keyword evidence="1" id="KW-0472">Membrane</keyword>
<dbReference type="EMBL" id="JACIEK010000009">
    <property type="protein sequence ID" value="MBB3999305.1"/>
    <property type="molecule type" value="Genomic_DNA"/>
</dbReference>
<dbReference type="InterPro" id="IPR012495">
    <property type="entry name" value="TadE-like_dom"/>
</dbReference>
<keyword evidence="4" id="KW-1185">Reference proteome</keyword>
<dbReference type="AlphaFoldDB" id="A0A7W6H664"/>
<protein>
    <submittedName>
        <fullName evidence="3">Flp pilus assembly protein TadG</fullName>
    </submittedName>
</protein>
<evidence type="ECO:0000259" key="2">
    <source>
        <dbReference type="Pfam" id="PF07811"/>
    </source>
</evidence>
<dbReference type="Proteomes" id="UP000542776">
    <property type="component" value="Unassembled WGS sequence"/>
</dbReference>
<dbReference type="Pfam" id="PF07811">
    <property type="entry name" value="TadE"/>
    <property type="match status" value="1"/>
</dbReference>
<name>A0A7W6H664_9HYPH</name>
<keyword evidence="1" id="KW-1133">Transmembrane helix</keyword>
<gene>
    <name evidence="3" type="ORF">GGR04_003174</name>
</gene>